<protein>
    <submittedName>
        <fullName evidence="2">Uncharacterized protein</fullName>
    </submittedName>
</protein>
<dbReference type="Proteomes" id="UP001589854">
    <property type="component" value="Unassembled WGS sequence"/>
</dbReference>
<sequence length="54" mass="5895">MGRGNNFNHKQKGHEPTKPKVAANAPAKHTADVEYAIETVAKDGNRPVTIKVEK</sequence>
<keyword evidence="3" id="KW-1185">Reference proteome</keyword>
<gene>
    <name evidence="2" type="ORF">ACFFIX_09275</name>
</gene>
<feature type="region of interest" description="Disordered" evidence="1">
    <location>
        <begin position="1"/>
        <end position="28"/>
    </location>
</feature>
<accession>A0ABV6GFF5</accession>
<evidence type="ECO:0000313" key="3">
    <source>
        <dbReference type="Proteomes" id="UP001589854"/>
    </source>
</evidence>
<evidence type="ECO:0000256" key="1">
    <source>
        <dbReference type="SAM" id="MobiDB-lite"/>
    </source>
</evidence>
<organism evidence="2 3">
    <name type="scientific">Metabacillus herbersteinensis</name>
    <dbReference type="NCBI Taxonomy" id="283816"/>
    <lineage>
        <taxon>Bacteria</taxon>
        <taxon>Bacillati</taxon>
        <taxon>Bacillota</taxon>
        <taxon>Bacilli</taxon>
        <taxon>Bacillales</taxon>
        <taxon>Bacillaceae</taxon>
        <taxon>Metabacillus</taxon>
    </lineage>
</organism>
<reference evidence="2 3" key="1">
    <citation type="submission" date="2024-09" db="EMBL/GenBank/DDBJ databases">
        <authorList>
            <person name="Sun Q."/>
            <person name="Mori K."/>
        </authorList>
    </citation>
    <scope>NUCLEOTIDE SEQUENCE [LARGE SCALE GENOMIC DNA]</scope>
    <source>
        <strain evidence="2 3">CCM 7228</strain>
    </source>
</reference>
<comment type="caution">
    <text evidence="2">The sequence shown here is derived from an EMBL/GenBank/DDBJ whole genome shotgun (WGS) entry which is preliminary data.</text>
</comment>
<dbReference type="EMBL" id="JBHLVO010000005">
    <property type="protein sequence ID" value="MFC0271647.1"/>
    <property type="molecule type" value="Genomic_DNA"/>
</dbReference>
<proteinExistence type="predicted"/>
<dbReference type="RefSeq" id="WP_378932906.1">
    <property type="nucleotide sequence ID" value="NZ_JBHLVO010000005.1"/>
</dbReference>
<name>A0ABV6GFF5_9BACI</name>
<evidence type="ECO:0000313" key="2">
    <source>
        <dbReference type="EMBL" id="MFC0271647.1"/>
    </source>
</evidence>